<sequence>MTIKLSRQNYASSSTQSCPIRNFPNTEELETIISKIVKFEERQEIESMTFLSLHDLIIPSLKPKRAGPPRAQNCFLIFRKDLQANMKSQTDLRMTSNGMIFRKYLRKYLHTYMTSTDDKTCMKIVSNTAFRMWTYENEIKQVYIKVSKIAKAVHAFMWPDYKYQPNRKKRLQHSFRYDPYIPVPFYNSQQTQNFSYPNNFVSFTNKHIPHIQQLDINLSKLNYYNDRILCQSLDRYVKI</sequence>
<organism evidence="1 2">
    <name type="scientific">Racocetra persica</name>
    <dbReference type="NCBI Taxonomy" id="160502"/>
    <lineage>
        <taxon>Eukaryota</taxon>
        <taxon>Fungi</taxon>
        <taxon>Fungi incertae sedis</taxon>
        <taxon>Mucoromycota</taxon>
        <taxon>Glomeromycotina</taxon>
        <taxon>Glomeromycetes</taxon>
        <taxon>Diversisporales</taxon>
        <taxon>Gigasporaceae</taxon>
        <taxon>Racocetra</taxon>
    </lineage>
</organism>
<evidence type="ECO:0000313" key="1">
    <source>
        <dbReference type="EMBL" id="CAG8811113.1"/>
    </source>
</evidence>
<comment type="caution">
    <text evidence="1">The sequence shown here is derived from an EMBL/GenBank/DDBJ whole genome shotgun (WGS) entry which is preliminary data.</text>
</comment>
<protein>
    <submittedName>
        <fullName evidence="1">13510_t:CDS:1</fullName>
    </submittedName>
</protein>
<reference evidence="1" key="1">
    <citation type="submission" date="2021-06" db="EMBL/GenBank/DDBJ databases">
        <authorList>
            <person name="Kallberg Y."/>
            <person name="Tangrot J."/>
            <person name="Rosling A."/>
        </authorList>
    </citation>
    <scope>NUCLEOTIDE SEQUENCE</scope>
    <source>
        <strain evidence="1">MA461A</strain>
    </source>
</reference>
<gene>
    <name evidence="1" type="ORF">RPERSI_LOCUS23237</name>
</gene>
<proteinExistence type="predicted"/>
<name>A0ACA9RU33_9GLOM</name>
<accession>A0ACA9RU33</accession>
<keyword evidence="2" id="KW-1185">Reference proteome</keyword>
<evidence type="ECO:0000313" key="2">
    <source>
        <dbReference type="Proteomes" id="UP000789920"/>
    </source>
</evidence>
<dbReference type="EMBL" id="CAJVQC010072015">
    <property type="protein sequence ID" value="CAG8811113.1"/>
    <property type="molecule type" value="Genomic_DNA"/>
</dbReference>
<dbReference type="Proteomes" id="UP000789920">
    <property type="component" value="Unassembled WGS sequence"/>
</dbReference>